<dbReference type="GO" id="GO:0016491">
    <property type="term" value="F:oxidoreductase activity"/>
    <property type="evidence" value="ECO:0007669"/>
    <property type="project" value="UniProtKB-KW"/>
</dbReference>
<evidence type="ECO:0000256" key="1">
    <source>
        <dbReference type="ARBA" id="ARBA00022857"/>
    </source>
</evidence>
<dbReference type="Pfam" id="PF05368">
    <property type="entry name" value="NmrA"/>
    <property type="match status" value="1"/>
</dbReference>
<name>A0A4U0TRJ4_9PEZI</name>
<keyword evidence="1" id="KW-0521">NADP</keyword>
<keyword evidence="2" id="KW-0560">Oxidoreductase</keyword>
<sequence>MAEITKVTVAGVTGAIGQPLVEALAQAGFTVQALTRTGLSDTVQRSLNGIKVIQTDYTNRQQLELALQGQHAVISTLGDTAGAVAAQQALIEASLATGVHRFIPSEFGSDTLHPRVRTFPFFATKLAHQALLHHAATSTHHPNFTYTLLITGPFLDWGLSTVPFILNLGTRNATLYDGGNVPFSTTRVSTLVAALVATLRKPHATANRTLYIHDGIITQNQLLAQATALLPTPTTTTTTTTGDHQQHFTRTLVDTRVLEAEAWEAFHAVQADPLTWIFPFINASLWSRDQLCVFRRTDNRLLGLPELEGVELAGVVEDEVRAALRVFGICGNGGNGGGVCAPLPSLAGEGGVPIDGMPAVDSRTADKAFEEGRAKLAGFVLSS</sequence>
<dbReference type="PANTHER" id="PTHR47706:SF1">
    <property type="entry name" value="CIPA-LIKE, PUTATIVE (AFU_ORTHOLOGUE AFUA_1G12460)-RELATED"/>
    <property type="match status" value="1"/>
</dbReference>
<feature type="domain" description="NmrA-like" evidence="3">
    <location>
        <begin position="6"/>
        <end position="151"/>
    </location>
</feature>
<dbReference type="OrthoDB" id="9974981at2759"/>
<evidence type="ECO:0000313" key="5">
    <source>
        <dbReference type="Proteomes" id="UP000308549"/>
    </source>
</evidence>
<evidence type="ECO:0000259" key="3">
    <source>
        <dbReference type="Pfam" id="PF05368"/>
    </source>
</evidence>
<dbReference type="Proteomes" id="UP000308549">
    <property type="component" value="Unassembled WGS sequence"/>
</dbReference>
<proteinExistence type="predicted"/>
<gene>
    <name evidence="4" type="ORF">B0A50_06725</name>
</gene>
<dbReference type="EMBL" id="NAJL01000044">
    <property type="protein sequence ID" value="TKA24405.1"/>
    <property type="molecule type" value="Genomic_DNA"/>
</dbReference>
<organism evidence="4 5">
    <name type="scientific">Salinomyces thailandicus</name>
    <dbReference type="NCBI Taxonomy" id="706561"/>
    <lineage>
        <taxon>Eukaryota</taxon>
        <taxon>Fungi</taxon>
        <taxon>Dikarya</taxon>
        <taxon>Ascomycota</taxon>
        <taxon>Pezizomycotina</taxon>
        <taxon>Dothideomycetes</taxon>
        <taxon>Dothideomycetidae</taxon>
        <taxon>Mycosphaerellales</taxon>
        <taxon>Teratosphaeriaceae</taxon>
        <taxon>Salinomyces</taxon>
    </lineage>
</organism>
<comment type="caution">
    <text evidence="4">The sequence shown here is derived from an EMBL/GenBank/DDBJ whole genome shotgun (WGS) entry which is preliminary data.</text>
</comment>
<accession>A0A4U0TRJ4</accession>
<protein>
    <recommendedName>
        <fullName evidence="3">NmrA-like domain-containing protein</fullName>
    </recommendedName>
</protein>
<keyword evidence="5" id="KW-1185">Reference proteome</keyword>
<dbReference type="InterPro" id="IPR036291">
    <property type="entry name" value="NAD(P)-bd_dom_sf"/>
</dbReference>
<reference evidence="4 5" key="1">
    <citation type="submission" date="2017-03" db="EMBL/GenBank/DDBJ databases">
        <title>Genomes of endolithic fungi from Antarctica.</title>
        <authorList>
            <person name="Coleine C."/>
            <person name="Masonjones S."/>
            <person name="Stajich J.E."/>
        </authorList>
    </citation>
    <scope>NUCLEOTIDE SEQUENCE [LARGE SCALE GENOMIC DNA]</scope>
    <source>
        <strain evidence="4 5">CCFEE 6315</strain>
    </source>
</reference>
<dbReference type="PANTHER" id="PTHR47706">
    <property type="entry name" value="NMRA-LIKE FAMILY PROTEIN"/>
    <property type="match status" value="1"/>
</dbReference>
<dbReference type="InterPro" id="IPR008030">
    <property type="entry name" value="NmrA-like"/>
</dbReference>
<evidence type="ECO:0000256" key="2">
    <source>
        <dbReference type="ARBA" id="ARBA00023002"/>
    </source>
</evidence>
<dbReference type="SUPFAM" id="SSF51735">
    <property type="entry name" value="NAD(P)-binding Rossmann-fold domains"/>
    <property type="match status" value="1"/>
</dbReference>
<dbReference type="InterPro" id="IPR045312">
    <property type="entry name" value="PCBER-like"/>
</dbReference>
<dbReference type="Gene3D" id="3.40.50.720">
    <property type="entry name" value="NAD(P)-binding Rossmann-like Domain"/>
    <property type="match status" value="1"/>
</dbReference>
<dbReference type="CDD" id="cd05259">
    <property type="entry name" value="PCBER_SDR_a"/>
    <property type="match status" value="1"/>
</dbReference>
<dbReference type="AlphaFoldDB" id="A0A4U0TRJ4"/>
<dbReference type="InterPro" id="IPR051609">
    <property type="entry name" value="NmrA/Isoflavone_reductase-like"/>
</dbReference>
<evidence type="ECO:0000313" key="4">
    <source>
        <dbReference type="EMBL" id="TKA24405.1"/>
    </source>
</evidence>